<dbReference type="GO" id="GO:0046789">
    <property type="term" value="F:host cell surface receptor binding"/>
    <property type="evidence" value="ECO:0007669"/>
    <property type="project" value="InterPro"/>
</dbReference>
<proteinExistence type="predicted"/>
<dbReference type="Gene3D" id="1.20.1310.20">
    <property type="entry name" value="Duffy-antigen binding domain"/>
    <property type="match status" value="1"/>
</dbReference>
<evidence type="ECO:0000313" key="4">
    <source>
        <dbReference type="Proteomes" id="UP000054282"/>
    </source>
</evidence>
<dbReference type="InterPro" id="IPR008602">
    <property type="entry name" value="Duffy-antigen-binding"/>
</dbReference>
<feature type="region of interest" description="Disordered" evidence="1">
    <location>
        <begin position="264"/>
        <end position="289"/>
    </location>
</feature>
<gene>
    <name evidence="3" type="ORF">PFDG_03422</name>
</gene>
<feature type="compositionally biased region" description="Polar residues" evidence="1">
    <location>
        <begin position="275"/>
        <end position="284"/>
    </location>
</feature>
<accession>A0A0L7M377</accession>
<reference evidence="4" key="1">
    <citation type="submission" date="2006-09" db="EMBL/GenBank/DDBJ databases">
        <title>Annotation of Plasmodium falciparum Dd2.</title>
        <authorList>
            <consortium name="The Broad Institute Genome Sequencing Platform"/>
            <person name="Volkman S.K."/>
            <person name="Neafsey D.E."/>
            <person name="Dash A.P."/>
            <person name="Chitnis C.E."/>
            <person name="Hartl D.L."/>
            <person name="Young S.K."/>
            <person name="Zeng Q."/>
            <person name="Koehrsen M."/>
            <person name="Alvarado L."/>
            <person name="Berlin A."/>
            <person name="Borenstein D."/>
            <person name="Chapman S.B."/>
            <person name="Chen Z."/>
            <person name="Engels R."/>
            <person name="Freedman E."/>
            <person name="Gellesch M."/>
            <person name="Goldberg J."/>
            <person name="Griggs A."/>
            <person name="Gujja S."/>
            <person name="Heilman E.R."/>
            <person name="Heiman D.I."/>
            <person name="Howarth C."/>
            <person name="Jen D."/>
            <person name="Larson L."/>
            <person name="Mehta T."/>
            <person name="Neiman D."/>
            <person name="Park D."/>
            <person name="Pearson M."/>
            <person name="Roberts A."/>
            <person name="Saif S."/>
            <person name="Shea T."/>
            <person name="Shenoy N."/>
            <person name="Sisk P."/>
            <person name="Stolte C."/>
            <person name="Sykes S."/>
            <person name="Walk T."/>
            <person name="White J."/>
            <person name="Yandava C."/>
            <person name="Haas B."/>
            <person name="Henn M.R."/>
            <person name="Nusbaum C."/>
            <person name="Birren B."/>
        </authorList>
    </citation>
    <scope>NUCLEOTIDE SEQUENCE [LARGE SCALE GENOMIC DNA]</scope>
</reference>
<feature type="compositionally biased region" description="Polar residues" evidence="1">
    <location>
        <begin position="103"/>
        <end position="116"/>
    </location>
</feature>
<dbReference type="OrthoDB" id="10673827at2759"/>
<evidence type="ECO:0000256" key="1">
    <source>
        <dbReference type="SAM" id="MobiDB-lite"/>
    </source>
</evidence>
<evidence type="ECO:0000313" key="3">
    <source>
        <dbReference type="EMBL" id="KOB87287.1"/>
    </source>
</evidence>
<protein>
    <recommendedName>
        <fullName evidence="2">Duffy-antigen binding domain-containing protein</fullName>
    </recommendedName>
</protein>
<sequence>MPPRRHELCISNIRKLGTAHVSKFNSDKLFLETMLAAKQQTWRLRNRKHEGRPWSRNVCRDIQFIFYDFRDIIQGTDKSKDAYSVDGERNLKAIFQQIRDQRTQNGDTSYNDSTDTMDGLGQEKQKVRELPQTCQNKFEGAISVDNNVNIYCKNKLDEYRNWDVHRKNQWDGSKENYKKHKENNGFSGKQPNEQNTKAYNMQKKLENADLNTIKTIVQEVFENFVENVTRMAKIVVNQIHPNPKYVAQWMSQHALTNARTDIQKQKKNQHVRPHTCSTSITSSPEKNDHPGHMCGSGNDIWNILIPCNNTCVFFFMLMYP</sequence>
<dbReference type="EMBL" id="DS016505">
    <property type="protein sequence ID" value="KOB87287.1"/>
    <property type="molecule type" value="Genomic_DNA"/>
</dbReference>
<dbReference type="Proteomes" id="UP000054282">
    <property type="component" value="Unassembled WGS sequence"/>
</dbReference>
<dbReference type="KEGG" id="pfd:PFDG_03422"/>
<reference evidence="4" key="2">
    <citation type="submission" date="2006-09" db="EMBL/GenBank/DDBJ databases">
        <title>The genome sequence of Plasmodium falciparum Dd2.</title>
        <authorList>
            <consortium name="The Broad Institute Genome Sequencing Platform"/>
            <person name="Birren B."/>
            <person name="Lander E."/>
            <person name="Galagan J."/>
            <person name="Nusbaum C."/>
            <person name="Devon K."/>
            <person name="Henn M."/>
            <person name="Jaffe D."/>
            <person name="Butler J."/>
            <person name="Alvarez P."/>
            <person name="Gnerre S."/>
            <person name="Grabherr M."/>
            <person name="Kleber M."/>
            <person name="Mauceli E."/>
            <person name="Brockman W."/>
            <person name="MacCallum I.A."/>
            <person name="Rounsley S."/>
            <person name="Young S."/>
            <person name="LaButti K."/>
            <person name="Pushparaj V."/>
            <person name="DeCaprio D."/>
            <person name="Crawford M."/>
            <person name="Koehrsen M."/>
            <person name="Engels R."/>
            <person name="Montgomery P."/>
            <person name="Pearson M."/>
            <person name="Howarth C."/>
            <person name="Larson L."/>
            <person name="Luoma S."/>
            <person name="White J."/>
            <person name="Kodira C."/>
            <person name="Zeng Q."/>
            <person name="O'Leary S."/>
            <person name="Yandava C."/>
            <person name="Alvarado L."/>
            <person name="Wirth D."/>
            <person name="Volkman S."/>
            <person name="Hartl D."/>
        </authorList>
    </citation>
    <scope>NUCLEOTIDE SEQUENCE [LARGE SCALE GENOMIC DNA]</scope>
</reference>
<evidence type="ECO:0000259" key="2">
    <source>
        <dbReference type="Pfam" id="PF05424"/>
    </source>
</evidence>
<name>A0A0L7M377_PLAF4</name>
<feature type="region of interest" description="Disordered" evidence="1">
    <location>
        <begin position="99"/>
        <end position="119"/>
    </location>
</feature>
<dbReference type="AlphaFoldDB" id="A0A0L7M377"/>
<feature type="domain" description="Duffy-antigen binding" evidence="2">
    <location>
        <begin position="1"/>
        <end position="116"/>
    </location>
</feature>
<dbReference type="Pfam" id="PF05424">
    <property type="entry name" value="Duffy_binding"/>
    <property type="match status" value="1"/>
</dbReference>
<organism evidence="3 4">
    <name type="scientific">Plasmodium falciparum (isolate Dd2)</name>
    <dbReference type="NCBI Taxonomy" id="57267"/>
    <lineage>
        <taxon>Eukaryota</taxon>
        <taxon>Sar</taxon>
        <taxon>Alveolata</taxon>
        <taxon>Apicomplexa</taxon>
        <taxon>Aconoidasida</taxon>
        <taxon>Haemosporida</taxon>
        <taxon>Plasmodiidae</taxon>
        <taxon>Plasmodium</taxon>
        <taxon>Plasmodium (Laverania)</taxon>
    </lineage>
</organism>
<dbReference type="GO" id="GO:0016020">
    <property type="term" value="C:membrane"/>
    <property type="evidence" value="ECO:0007669"/>
    <property type="project" value="InterPro"/>
</dbReference>
<dbReference type="InterPro" id="IPR042202">
    <property type="entry name" value="Duffy-ag-bd_sf"/>
</dbReference>
<dbReference type="SUPFAM" id="SSF140924">
    <property type="entry name" value="Duffy binding domain-like"/>
    <property type="match status" value="1"/>
</dbReference>